<proteinExistence type="predicted"/>
<dbReference type="InParanoid" id="A0A0D0DJ52"/>
<evidence type="ECO:0000313" key="2">
    <source>
        <dbReference type="Proteomes" id="UP000054538"/>
    </source>
</evidence>
<dbReference type="HOGENOM" id="CLU_207418_0_0_1"/>
<accession>A0A0D0DJ52</accession>
<dbReference type="AlphaFoldDB" id="A0A0D0DJ52"/>
<evidence type="ECO:0000313" key="1">
    <source>
        <dbReference type="EMBL" id="KIK91093.1"/>
    </source>
</evidence>
<organism evidence="1 2">
    <name type="scientific">Paxillus rubicundulus Ve08.2h10</name>
    <dbReference type="NCBI Taxonomy" id="930991"/>
    <lineage>
        <taxon>Eukaryota</taxon>
        <taxon>Fungi</taxon>
        <taxon>Dikarya</taxon>
        <taxon>Basidiomycota</taxon>
        <taxon>Agaricomycotina</taxon>
        <taxon>Agaricomycetes</taxon>
        <taxon>Agaricomycetidae</taxon>
        <taxon>Boletales</taxon>
        <taxon>Paxilineae</taxon>
        <taxon>Paxillaceae</taxon>
        <taxon>Paxillus</taxon>
    </lineage>
</organism>
<dbReference type="EMBL" id="KN825428">
    <property type="protein sequence ID" value="KIK91093.1"/>
    <property type="molecule type" value="Genomic_DNA"/>
</dbReference>
<gene>
    <name evidence="1" type="ORF">PAXRUDRAFT_150279</name>
</gene>
<reference evidence="2" key="2">
    <citation type="submission" date="2015-01" db="EMBL/GenBank/DDBJ databases">
        <title>Evolutionary Origins and Diversification of the Mycorrhizal Mutualists.</title>
        <authorList>
            <consortium name="DOE Joint Genome Institute"/>
            <consortium name="Mycorrhizal Genomics Consortium"/>
            <person name="Kohler A."/>
            <person name="Kuo A."/>
            <person name="Nagy L.G."/>
            <person name="Floudas D."/>
            <person name="Copeland A."/>
            <person name="Barry K.W."/>
            <person name="Cichocki N."/>
            <person name="Veneault-Fourrey C."/>
            <person name="LaButti K."/>
            <person name="Lindquist E.A."/>
            <person name="Lipzen A."/>
            <person name="Lundell T."/>
            <person name="Morin E."/>
            <person name="Murat C."/>
            <person name="Riley R."/>
            <person name="Ohm R."/>
            <person name="Sun H."/>
            <person name="Tunlid A."/>
            <person name="Henrissat B."/>
            <person name="Grigoriev I.V."/>
            <person name="Hibbett D.S."/>
            <person name="Martin F."/>
        </authorList>
    </citation>
    <scope>NUCLEOTIDE SEQUENCE [LARGE SCALE GENOMIC DNA]</scope>
    <source>
        <strain evidence="2">Ve08.2h10</strain>
    </source>
</reference>
<protein>
    <submittedName>
        <fullName evidence="1">Uncharacterized protein</fullName>
    </submittedName>
</protein>
<name>A0A0D0DJ52_9AGAM</name>
<keyword evidence="2" id="KW-1185">Reference proteome</keyword>
<dbReference type="Proteomes" id="UP000054538">
    <property type="component" value="Unassembled WGS sequence"/>
</dbReference>
<reference evidence="1 2" key="1">
    <citation type="submission" date="2014-04" db="EMBL/GenBank/DDBJ databases">
        <authorList>
            <consortium name="DOE Joint Genome Institute"/>
            <person name="Kuo A."/>
            <person name="Kohler A."/>
            <person name="Jargeat P."/>
            <person name="Nagy L.G."/>
            <person name="Floudas D."/>
            <person name="Copeland A."/>
            <person name="Barry K.W."/>
            <person name="Cichocki N."/>
            <person name="Veneault-Fourrey C."/>
            <person name="LaButti K."/>
            <person name="Lindquist E.A."/>
            <person name="Lipzen A."/>
            <person name="Lundell T."/>
            <person name="Morin E."/>
            <person name="Murat C."/>
            <person name="Sun H."/>
            <person name="Tunlid A."/>
            <person name="Henrissat B."/>
            <person name="Grigoriev I.V."/>
            <person name="Hibbett D.S."/>
            <person name="Martin F."/>
            <person name="Nordberg H.P."/>
            <person name="Cantor M.N."/>
            <person name="Hua S.X."/>
        </authorList>
    </citation>
    <scope>NUCLEOTIDE SEQUENCE [LARGE SCALE GENOMIC DNA]</scope>
    <source>
        <strain evidence="1 2">Ve08.2h10</strain>
    </source>
</reference>
<sequence>MPLKKTKAPLPPITWDANDLGLVWQLIAEITKHQNLKVLCGKLTKHKVSDLLEHSH</sequence>
<dbReference type="OrthoDB" id="3211402at2759"/>